<keyword evidence="3" id="KW-1003">Cell membrane</keyword>
<dbReference type="GO" id="GO:1902742">
    <property type="term" value="P:apoptotic process involved in development"/>
    <property type="evidence" value="ECO:0007669"/>
    <property type="project" value="TreeGrafter"/>
</dbReference>
<feature type="transmembrane region" description="Helical" evidence="7">
    <location>
        <begin position="417"/>
        <end position="434"/>
    </location>
</feature>
<comment type="subcellular location">
    <subcellularLocation>
        <location evidence="1">Cell membrane</location>
        <topology evidence="1">Multi-pass membrane protein</topology>
    </subcellularLocation>
    <subcellularLocation>
        <location evidence="7">Membrane</location>
        <topology evidence="7">Multi-pass membrane protein</topology>
    </subcellularLocation>
</comment>
<feature type="transmembrane region" description="Helical" evidence="7">
    <location>
        <begin position="230"/>
        <end position="251"/>
    </location>
</feature>
<feature type="transmembrane region" description="Helical" evidence="7">
    <location>
        <begin position="159"/>
        <end position="184"/>
    </location>
</feature>
<protein>
    <recommendedName>
        <fullName evidence="7">XK-related protein</fullName>
    </recommendedName>
</protein>
<evidence type="ECO:0000256" key="2">
    <source>
        <dbReference type="ARBA" id="ARBA00008789"/>
    </source>
</evidence>
<feature type="transmembrane region" description="Helical" evidence="7">
    <location>
        <begin position="441"/>
        <end position="465"/>
    </location>
</feature>
<comment type="similarity">
    <text evidence="2 7">Belongs to the XK family.</text>
</comment>
<feature type="region of interest" description="Disordered" evidence="8">
    <location>
        <begin position="1"/>
        <end position="152"/>
    </location>
</feature>
<dbReference type="InterPro" id="IPR018629">
    <property type="entry name" value="XK-rel"/>
</dbReference>
<dbReference type="Pfam" id="PF09815">
    <property type="entry name" value="XK-related"/>
    <property type="match status" value="1"/>
</dbReference>
<name>A0A8B8EW23_CRAVI</name>
<evidence type="ECO:0000256" key="7">
    <source>
        <dbReference type="RuleBase" id="RU910716"/>
    </source>
</evidence>
<sequence>MMKKKSTEKRNSSDGKDEVDNMVGFRGNLQEKGSLITSNSHLDVVDGGATQTNEENERDQPKNGFKNTMGNRDEDELDNTVGSRGNLQEKKSLSNENETSNSDQDVVDGGVTLTKEENERDQPKNGFKNTMGNRDEDAKSIDGNGEQHTDDSQPYPFRWLNAVGAVMSTVFFLVDVVTDILLAVEYNDHGRILECALTSSVVIASFLVAGILSTIWFVQDSKGPKNSVKNVLFLVLAFPFSTLIRNLAYLIHGCLSRGASREETKAKHYKQMIKEDRDASLLRMFDAFVESAPQLIIQIYLAIHDPPNETLHLEILRCFTIGSSLLGLAWSVTSYYRVLRISSSTSGVRANTICGGIGYFLWRLFEIGPRITAIVMLISVDSYGLYITFGAIFHWMIMSTMAYFKNVKVYVETIHNILFISFISFVQIVSFMNLSRGRSRYYAIIYYSIFYAENAVMVALFVFWTDVDKSSWIFITTVCVASSGTLFCSLFMILYYKLCHPKVSRSNDKSEEVSRFIVGGSDDEINVE</sequence>
<dbReference type="PANTHER" id="PTHR16024:SF6">
    <property type="entry name" value="XK-RELATED PROTEIN"/>
    <property type="match status" value="1"/>
</dbReference>
<dbReference type="GO" id="GO:0070782">
    <property type="term" value="P:phosphatidylserine exposure on apoptotic cell surface"/>
    <property type="evidence" value="ECO:0007669"/>
    <property type="project" value="TreeGrafter"/>
</dbReference>
<evidence type="ECO:0000313" key="10">
    <source>
        <dbReference type="RefSeq" id="XP_022344200.1"/>
    </source>
</evidence>
<feature type="transmembrane region" description="Helical" evidence="7">
    <location>
        <begin position="372"/>
        <end position="397"/>
    </location>
</feature>
<organism evidence="9 10">
    <name type="scientific">Crassostrea virginica</name>
    <name type="common">Eastern oyster</name>
    <dbReference type="NCBI Taxonomy" id="6565"/>
    <lineage>
        <taxon>Eukaryota</taxon>
        <taxon>Metazoa</taxon>
        <taxon>Spiralia</taxon>
        <taxon>Lophotrochozoa</taxon>
        <taxon>Mollusca</taxon>
        <taxon>Bivalvia</taxon>
        <taxon>Autobranchia</taxon>
        <taxon>Pteriomorphia</taxon>
        <taxon>Ostreida</taxon>
        <taxon>Ostreoidea</taxon>
        <taxon>Ostreidae</taxon>
        <taxon>Crassostrea</taxon>
    </lineage>
</organism>
<evidence type="ECO:0000256" key="8">
    <source>
        <dbReference type="SAM" id="MobiDB-lite"/>
    </source>
</evidence>
<dbReference type="GeneID" id="111137171"/>
<feature type="transmembrane region" description="Helical" evidence="7">
    <location>
        <begin position="196"/>
        <end position="218"/>
    </location>
</feature>
<dbReference type="InterPro" id="IPR050895">
    <property type="entry name" value="XK-related_scramblase"/>
</dbReference>
<dbReference type="OrthoDB" id="6136301at2759"/>
<evidence type="ECO:0000256" key="6">
    <source>
        <dbReference type="ARBA" id="ARBA00023136"/>
    </source>
</evidence>
<dbReference type="AlphaFoldDB" id="A0A8B8EW23"/>
<feature type="transmembrane region" description="Helical" evidence="7">
    <location>
        <begin position="315"/>
        <end position="336"/>
    </location>
</feature>
<evidence type="ECO:0000256" key="1">
    <source>
        <dbReference type="ARBA" id="ARBA00004651"/>
    </source>
</evidence>
<keyword evidence="4 7" id="KW-0812">Transmembrane</keyword>
<accession>A0A8B8EW23</accession>
<feature type="transmembrane region" description="Helical" evidence="7">
    <location>
        <begin position="471"/>
        <end position="496"/>
    </location>
</feature>
<keyword evidence="5 7" id="KW-1133">Transmembrane helix</keyword>
<dbReference type="RefSeq" id="XP_022344200.1">
    <property type="nucleotide sequence ID" value="XM_022488492.1"/>
</dbReference>
<proteinExistence type="inferred from homology"/>
<feature type="compositionally biased region" description="Basic and acidic residues" evidence="8">
    <location>
        <begin position="133"/>
        <end position="151"/>
    </location>
</feature>
<feature type="compositionally biased region" description="Basic and acidic residues" evidence="8">
    <location>
        <begin position="114"/>
        <end position="123"/>
    </location>
</feature>
<evidence type="ECO:0000256" key="3">
    <source>
        <dbReference type="ARBA" id="ARBA00022475"/>
    </source>
</evidence>
<feature type="compositionally biased region" description="Polar residues" evidence="8">
    <location>
        <begin position="94"/>
        <end position="104"/>
    </location>
</feature>
<evidence type="ECO:0000256" key="5">
    <source>
        <dbReference type="ARBA" id="ARBA00022989"/>
    </source>
</evidence>
<dbReference type="PANTHER" id="PTHR16024">
    <property type="entry name" value="XK-RELATED PROTEIN"/>
    <property type="match status" value="1"/>
</dbReference>
<dbReference type="KEGG" id="cvn:111137171"/>
<dbReference type="GO" id="GO:0005886">
    <property type="term" value="C:plasma membrane"/>
    <property type="evidence" value="ECO:0007669"/>
    <property type="project" value="UniProtKB-SubCell"/>
</dbReference>
<reference evidence="10" key="1">
    <citation type="submission" date="2025-08" db="UniProtKB">
        <authorList>
            <consortium name="RefSeq"/>
        </authorList>
    </citation>
    <scope>IDENTIFICATION</scope>
    <source>
        <tissue evidence="10">Whole sample</tissue>
    </source>
</reference>
<keyword evidence="9" id="KW-1185">Reference proteome</keyword>
<evidence type="ECO:0000313" key="9">
    <source>
        <dbReference type="Proteomes" id="UP000694844"/>
    </source>
</evidence>
<keyword evidence="6 7" id="KW-0472">Membrane</keyword>
<feature type="compositionally biased region" description="Basic and acidic residues" evidence="8">
    <location>
        <begin position="8"/>
        <end position="19"/>
    </location>
</feature>
<dbReference type="GO" id="GO:0043652">
    <property type="term" value="P:engulfment of apoptotic cell"/>
    <property type="evidence" value="ECO:0007669"/>
    <property type="project" value="TreeGrafter"/>
</dbReference>
<gene>
    <name evidence="10" type="primary">LOC111137171</name>
</gene>
<evidence type="ECO:0000256" key="4">
    <source>
        <dbReference type="ARBA" id="ARBA00022692"/>
    </source>
</evidence>
<dbReference type="Proteomes" id="UP000694844">
    <property type="component" value="Chromosome 5"/>
</dbReference>